<evidence type="ECO:0008006" key="3">
    <source>
        <dbReference type="Google" id="ProtNLM"/>
    </source>
</evidence>
<dbReference type="EMBL" id="PEZV01000008">
    <property type="protein sequence ID" value="PIT97481.1"/>
    <property type="molecule type" value="Genomic_DNA"/>
</dbReference>
<proteinExistence type="predicted"/>
<evidence type="ECO:0000313" key="2">
    <source>
        <dbReference type="Proteomes" id="UP000228596"/>
    </source>
</evidence>
<name>A0A2M6WXI9_9BACT</name>
<sequence>MIFTKDILSKPVYSKLDHPIGKVVDLSIAIYERCPKILGFLIEFSQIKYIDRKELIEPARNIRLMVGAKFVKLLSGKFKLTQKEEFLPVQYLHKKEILINKNIIDQTILNLKKEAIGRVNDVVIFEEDGYLKLYGISVGIVGLVSKLGLEIPIELLDKGLGKSFLESVISWKYVKEYRLQKGEIVINSINPMQTEEKISWNQIRSKKKKSKLKKPLIANLIKFIHIGRRKNGK</sequence>
<dbReference type="Proteomes" id="UP000228596">
    <property type="component" value="Unassembled WGS sequence"/>
</dbReference>
<comment type="caution">
    <text evidence="1">The sequence shown here is derived from an EMBL/GenBank/DDBJ whole genome shotgun (WGS) entry which is preliminary data.</text>
</comment>
<evidence type="ECO:0000313" key="1">
    <source>
        <dbReference type="EMBL" id="PIT97481.1"/>
    </source>
</evidence>
<accession>A0A2M6WXI9</accession>
<gene>
    <name evidence="1" type="ORF">COT77_01170</name>
</gene>
<protein>
    <recommendedName>
        <fullName evidence="3">PRC-barrel domain-containing protein</fullName>
    </recommendedName>
</protein>
<reference evidence="2" key="1">
    <citation type="submission" date="2017-09" db="EMBL/GenBank/DDBJ databases">
        <title>Depth-based differentiation of microbial function through sediment-hosted aquifers and enrichment of novel symbionts in the deep terrestrial subsurface.</title>
        <authorList>
            <person name="Probst A.J."/>
            <person name="Ladd B."/>
            <person name="Jarett J.K."/>
            <person name="Geller-Mcgrath D.E."/>
            <person name="Sieber C.M.K."/>
            <person name="Emerson J.B."/>
            <person name="Anantharaman K."/>
            <person name="Thomas B.C."/>
            <person name="Malmstrom R."/>
            <person name="Stieglmeier M."/>
            <person name="Klingl A."/>
            <person name="Woyke T."/>
            <person name="Ryan C.M."/>
            <person name="Banfield J.F."/>
        </authorList>
    </citation>
    <scope>NUCLEOTIDE SEQUENCE [LARGE SCALE GENOMIC DNA]</scope>
</reference>
<dbReference type="AlphaFoldDB" id="A0A2M6WXI9"/>
<organism evidence="1 2">
    <name type="scientific">Candidatus Berkelbacteria bacterium CG10_big_fil_rev_8_21_14_0_10_41_12</name>
    <dbReference type="NCBI Taxonomy" id="1974513"/>
    <lineage>
        <taxon>Bacteria</taxon>
        <taxon>Candidatus Berkelbacteria</taxon>
    </lineage>
</organism>